<dbReference type="SUPFAM" id="SSF52540">
    <property type="entry name" value="P-loop containing nucleoside triphosphate hydrolases"/>
    <property type="match status" value="1"/>
</dbReference>
<dbReference type="InterPro" id="IPR011646">
    <property type="entry name" value="KAP_P-loop"/>
</dbReference>
<evidence type="ECO:0000313" key="2">
    <source>
        <dbReference type="EMBL" id="GAA3859453.1"/>
    </source>
</evidence>
<feature type="domain" description="KAP NTPase" evidence="1">
    <location>
        <begin position="27"/>
        <end position="295"/>
    </location>
</feature>
<dbReference type="EMBL" id="BAABDF010000003">
    <property type="protein sequence ID" value="GAA3859453.1"/>
    <property type="molecule type" value="Genomic_DNA"/>
</dbReference>
<evidence type="ECO:0000259" key="1">
    <source>
        <dbReference type="Pfam" id="PF07693"/>
    </source>
</evidence>
<comment type="caution">
    <text evidence="2">The sequence shown here is derived from an EMBL/GenBank/DDBJ whole genome shotgun (WGS) entry which is preliminary data.</text>
</comment>
<proteinExistence type="predicted"/>
<dbReference type="RefSeq" id="WP_344843725.1">
    <property type="nucleotide sequence ID" value="NZ_BAABDF010000003.1"/>
</dbReference>
<evidence type="ECO:0000313" key="3">
    <source>
        <dbReference type="Proteomes" id="UP001399917"/>
    </source>
</evidence>
<name>A0ABP7JYI2_9RHOB</name>
<dbReference type="InterPro" id="IPR027417">
    <property type="entry name" value="P-loop_NTPase"/>
</dbReference>
<protein>
    <submittedName>
        <fullName evidence="2">P-loop NTPase fold protein</fullName>
    </submittedName>
</protein>
<accession>A0ABP7JYI2</accession>
<keyword evidence="3" id="KW-1185">Reference proteome</keyword>
<gene>
    <name evidence="2" type="ORF">GCM10022404_07810</name>
</gene>
<dbReference type="Gene3D" id="3.40.50.300">
    <property type="entry name" value="P-loop containing nucleotide triphosphate hydrolases"/>
    <property type="match status" value="1"/>
</dbReference>
<reference evidence="3" key="1">
    <citation type="journal article" date="2019" name="Int. J. Syst. Evol. Microbiol.">
        <title>The Global Catalogue of Microorganisms (GCM) 10K type strain sequencing project: providing services to taxonomists for standard genome sequencing and annotation.</title>
        <authorList>
            <consortium name="The Broad Institute Genomics Platform"/>
            <consortium name="The Broad Institute Genome Sequencing Center for Infectious Disease"/>
            <person name="Wu L."/>
            <person name="Ma J."/>
        </authorList>
    </citation>
    <scope>NUCLEOTIDE SEQUENCE [LARGE SCALE GENOMIC DNA]</scope>
    <source>
        <strain evidence="3">JCM 17190</strain>
    </source>
</reference>
<sequence length="453" mass="50783">MRITPPHADIDIYSDGFAKHDILSRERESRNLSELVENIDEPLVIALDGAWGSGKSFFLKCWVGAHKIENKGKATTIYFDAFENDFLDDPLIGLTGVLADRMEKAKKPKDALAMVKTAAAKLWRPALRIGLAMGTAGASEAVGVVADAALERTEDELIEQVNAFWEKEDGKRAAMAEFRAALVKLTEPDDDGVPTKKFVFVVDELDRCRPDFALDLLEVMKHFFFVPGVHFVLGVNIKELLNTVRSRYGDRVDAETYLQKFVSVSLTLPDRSGYRGYPNSVATKYFEEMSRKMDINKNIADIVIVLITEFPAFRFQSIRQAQRVLTEIALIADPKKSIKNNVYGYNYTLASLILMKHGKPDLFRKAVSAELAYEDISRFIGLPASVTEESTFHSQVADYAWRSLLAPDTVDKNKKGFRSMWGGLGSNWPEDVIENLLNDYLNPIALIDEALTP</sequence>
<dbReference type="Pfam" id="PF07693">
    <property type="entry name" value="KAP_NTPase"/>
    <property type="match status" value="1"/>
</dbReference>
<organism evidence="2 3">
    <name type="scientific">Celeribacter arenosi</name>
    <dbReference type="NCBI Taxonomy" id="792649"/>
    <lineage>
        <taxon>Bacteria</taxon>
        <taxon>Pseudomonadati</taxon>
        <taxon>Pseudomonadota</taxon>
        <taxon>Alphaproteobacteria</taxon>
        <taxon>Rhodobacterales</taxon>
        <taxon>Roseobacteraceae</taxon>
        <taxon>Celeribacter</taxon>
    </lineage>
</organism>
<dbReference type="Proteomes" id="UP001399917">
    <property type="component" value="Unassembled WGS sequence"/>
</dbReference>